<name>C9MN32_9BACT</name>
<evidence type="ECO:0000313" key="1">
    <source>
        <dbReference type="EMBL" id="EEX19002.1"/>
    </source>
</evidence>
<proteinExistence type="predicted"/>
<reference evidence="1 2" key="1">
    <citation type="submission" date="2009-09" db="EMBL/GenBank/DDBJ databases">
        <authorList>
            <person name="Weinstock G."/>
            <person name="Sodergren E."/>
            <person name="Clifton S."/>
            <person name="Fulton L."/>
            <person name="Fulton B."/>
            <person name="Courtney L."/>
            <person name="Fronick C."/>
            <person name="Harrison M."/>
            <person name="Strong C."/>
            <person name="Farmer C."/>
            <person name="Delahaunty K."/>
            <person name="Markovic C."/>
            <person name="Hall O."/>
            <person name="Minx P."/>
            <person name="Tomlinson C."/>
            <person name="Mitreva M."/>
            <person name="Nelson J."/>
            <person name="Hou S."/>
            <person name="Wollam A."/>
            <person name="Pepin K.H."/>
            <person name="Johnson M."/>
            <person name="Bhonagiri V."/>
            <person name="Nash W.E."/>
            <person name="Warren W."/>
            <person name="Chinwalla A."/>
            <person name="Mardis E.R."/>
            <person name="Wilson R.K."/>
        </authorList>
    </citation>
    <scope>NUCLEOTIDE SEQUENCE [LARGE SCALE GENOMIC DNA]</scope>
    <source>
        <strain evidence="1 2">F0319</strain>
    </source>
</reference>
<dbReference type="Proteomes" id="UP000003327">
    <property type="component" value="Unassembled WGS sequence"/>
</dbReference>
<dbReference type="HOGENOM" id="CLU_1693905_0_0_10"/>
<evidence type="ECO:0000313" key="2">
    <source>
        <dbReference type="Proteomes" id="UP000003327"/>
    </source>
</evidence>
<accession>C9MN32</accession>
<dbReference type="STRING" id="649761.HMPREF0973_01018"/>
<gene>
    <name evidence="1" type="ORF">HMPREF0973_01018</name>
</gene>
<keyword evidence="2" id="KW-1185">Reference proteome</keyword>
<dbReference type="AlphaFoldDB" id="C9MN32"/>
<comment type="caution">
    <text evidence="1">The sequence shown here is derived from an EMBL/GenBank/DDBJ whole genome shotgun (WGS) entry which is preliminary data.</text>
</comment>
<sequence>MIIHIVLLFFQACNEGSNFHLDVDKQAFIVDNGGVCGLGLYVEGDSVEDNFIVIDEQSHAGWTRGEASILYINHLPSSCRIVRENDTLRMQRLPLRPNTTYYIRRSGGCRQSCPICIRVDKNGKVYESAVPVFQ</sequence>
<protein>
    <submittedName>
        <fullName evidence="1">Uncharacterized protein</fullName>
    </submittedName>
</protein>
<organism evidence="1 2">
    <name type="scientific">Prevotella veroralis F0319</name>
    <dbReference type="NCBI Taxonomy" id="649761"/>
    <lineage>
        <taxon>Bacteria</taxon>
        <taxon>Pseudomonadati</taxon>
        <taxon>Bacteroidota</taxon>
        <taxon>Bacteroidia</taxon>
        <taxon>Bacteroidales</taxon>
        <taxon>Prevotellaceae</taxon>
        <taxon>Prevotella</taxon>
    </lineage>
</organism>
<dbReference type="EMBL" id="ACVA01000021">
    <property type="protein sequence ID" value="EEX19002.1"/>
    <property type="molecule type" value="Genomic_DNA"/>
</dbReference>